<feature type="region of interest" description="Disordered" evidence="2">
    <location>
        <begin position="1722"/>
        <end position="1744"/>
    </location>
</feature>
<gene>
    <name evidence="4" type="ORF">CEUSTIGMA_g8199.t1</name>
</gene>
<dbReference type="OrthoDB" id="10691260at2759"/>
<sequence length="1790" mass="190922">MLSADPESPLSIGSYKRRISISNWWKHTSMSSRRRSAITAGVQTTSLAPGIVNNEAIQVRWAQLETFSVLQANTTASTATGSFFYPSTLGNFVSSTSPTNGQFWSLQFYPTVNINSYVLYNMSSSNSSYTGAAWNTVLSPVISQGTTMTSGTPLGVVSNTSNFGTNTNSRWYMVQDCDTVNNYFYFVNLAFPTLCLAGVVSSSTYPIQLVTCALNDITQKWQLWGTSSNLAVSPYTYVTYRNFTTNTIFSGGTCASSPPMPPPPSPPPPSPSPPLPPSPSPPSPSPPSPSPPSPSPPSPSPPLPVPPSPFPPPPPPPPPRPPSPPPPPPPHPDPPERPFPPPPPSPSPSPPFPPPSPPPPIVTSAQVIASTTVTATVSTTVAVSLAASAAAAVLAGAAGGGAAAAVSGSLMAGSVGSAALGMIGSIQRFALSAGVSANLSDAYRGAACGLQWSNFYFPILGGGARPACNDYIYNSVNGNTYFNNTMPSPILPSGRRRSVVSVLLWGLPLEGQEKAAQNLLAGRGLGASDYSQLYTSDESVIGMHDSRRSSRQLLDTSSGSNAVVKQAYERLLLIALAFFGTYLVHWLSLKLWATCSYSNTVAIPSLLVFPHLELMMLCVTVVAVAQSAGSLLSSAQPAASGIGSVVIIYLATLLAVLGSITVLIGKVRAKLLAQEMKVGDRIGKVRAKLLAQGMKVGDRIGRVRAKLLAQGMKDSRAAINRRMLQALDSQRAEALDNLALAKRRSFRRDSLQYRTEDGKVPPLLLTAGAKMNESGRRVSFNRGSIIFNDVEADRENLQRRIAARLREKQEEKDLLLEPVRSILYLRTGMRIGEIIHLLTYHIDLALQNAAAHGTLNAATTVATPAAVSVAANSNEPNLTTATSPRSYVASAAPTAASRVSGGGRRIIPFERPSLSAIVEPMLQQSTIVEREPAPSSVLPGMPRSRKQSRPSSRARTAEEHARHAAAVHKKAGNSFAALVMKHDDEFLNETRPFPHPGVSPSARGSRSRVGTPSRHTPSRPSTTRHTPHRISVQGQRATVQNVEGGTPQGDEAPTASDQVTSFLMAHQMTRRSWAMAESTEDPELQEQDLNLKQSPNAQVPGSNRKPMVPLFYRTDAPEYSHHKRPYHSNQVIPVQVGMGDVELGLAGPRIEPAPERGPVGEASESLDVSNSNSLGFLQGLLMPDYPDIDENLAWSLLERALENRGNDMDQELNERMDALLPPGESTGRGAEIAQQQEVWMAEAGIVHTEGAGVATAAAAAVLDQEHCVNADNKALDILALELAKEKVLLQKEDHKEAVIEVQGHDAGLNQEAGGAPVDFGQEGGTSSAKMYFDLPPQSTILDTHGAVEYRSGEYPTANHVVEDKGLGGWLFPSAAPHEVVARSGLRSSPPLRAFRSLGMDKKLVEMTPAERHRALVQLQLEERLGIFFSDNRRDSQVVSFFPLMMVLRDSVVGILIGVQEGMPIPAGSGGSTAINMVIFCIYSWFALAVISLRPPALPIFFIVLLIGSLLEAGSAFCVVYLTLYPGDTKAQVAMFAQQSIQFVVLHYHLRCPAEDSLRESKREAESAVADNDEGLQSQTTEYEREMKEAIDRAQQQALALRKKLVAGVELQEADKAAAAPSGRPADWAEGLDLETEVIRVGTAESPRRPVTPPGMWSTLDQMAEGVAMPPETTRTSLSSFAAAELSPSSMLQLESSHAAPLMPPTVTATLISGVDMGLGTCQPEKSSHGGVDLNSSAVGTSAPNLHSNVNTLGGRYNSRDAPDVIGSISNGAGMPSAQDHQHPHAGLPAA</sequence>
<comment type="caution">
    <text evidence="4">The sequence shown here is derived from an EMBL/GenBank/DDBJ whole genome shotgun (WGS) entry which is preliminary data.</text>
</comment>
<feature type="coiled-coil region" evidence="1">
    <location>
        <begin position="787"/>
        <end position="814"/>
    </location>
</feature>
<keyword evidence="3" id="KW-0812">Transmembrane</keyword>
<feature type="region of interest" description="Disordered" evidence="2">
    <location>
        <begin position="925"/>
        <end position="969"/>
    </location>
</feature>
<feature type="region of interest" description="Disordered" evidence="2">
    <location>
        <begin position="988"/>
        <end position="1055"/>
    </location>
</feature>
<proteinExistence type="predicted"/>
<evidence type="ECO:0000256" key="3">
    <source>
        <dbReference type="SAM" id="Phobius"/>
    </source>
</evidence>
<feature type="compositionally biased region" description="Polar residues" evidence="2">
    <location>
        <begin position="1032"/>
        <end position="1043"/>
    </location>
</feature>
<evidence type="ECO:0000256" key="1">
    <source>
        <dbReference type="SAM" id="Coils"/>
    </source>
</evidence>
<feature type="compositionally biased region" description="Polar residues" evidence="2">
    <location>
        <begin position="1733"/>
        <end position="1744"/>
    </location>
</feature>
<keyword evidence="5" id="KW-1185">Reference proteome</keyword>
<feature type="region of interest" description="Disordered" evidence="2">
    <location>
        <begin position="254"/>
        <end position="363"/>
    </location>
</feature>
<feature type="transmembrane region" description="Helical" evidence="3">
    <location>
        <begin position="1470"/>
        <end position="1492"/>
    </location>
</feature>
<keyword evidence="1" id="KW-0175">Coiled coil</keyword>
<dbReference type="PRINTS" id="PR01217">
    <property type="entry name" value="PRICHEXTENSN"/>
</dbReference>
<dbReference type="PROSITE" id="PS50231">
    <property type="entry name" value="RICIN_B_LECTIN"/>
    <property type="match status" value="1"/>
</dbReference>
<feature type="transmembrane region" description="Helical" evidence="3">
    <location>
        <begin position="571"/>
        <end position="589"/>
    </location>
</feature>
<reference evidence="4 5" key="1">
    <citation type="submission" date="2017-08" db="EMBL/GenBank/DDBJ databases">
        <title>Acidophilic green algal genome provides insights into adaptation to an acidic environment.</title>
        <authorList>
            <person name="Hirooka S."/>
            <person name="Hirose Y."/>
            <person name="Kanesaki Y."/>
            <person name="Higuchi S."/>
            <person name="Fujiwara T."/>
            <person name="Onuma R."/>
            <person name="Era A."/>
            <person name="Ohbayashi R."/>
            <person name="Uzuka A."/>
            <person name="Nozaki H."/>
            <person name="Yoshikawa H."/>
            <person name="Miyagishima S.Y."/>
        </authorList>
    </citation>
    <scope>NUCLEOTIDE SEQUENCE [LARGE SCALE GENOMIC DNA]</scope>
    <source>
        <strain evidence="4 5">NIES-2499</strain>
    </source>
</reference>
<dbReference type="EMBL" id="BEGY01000056">
    <property type="protein sequence ID" value="GAX80764.1"/>
    <property type="molecule type" value="Genomic_DNA"/>
</dbReference>
<organism evidence="4 5">
    <name type="scientific">Chlamydomonas eustigma</name>
    <dbReference type="NCBI Taxonomy" id="1157962"/>
    <lineage>
        <taxon>Eukaryota</taxon>
        <taxon>Viridiplantae</taxon>
        <taxon>Chlorophyta</taxon>
        <taxon>core chlorophytes</taxon>
        <taxon>Chlorophyceae</taxon>
        <taxon>CS clade</taxon>
        <taxon>Chlamydomonadales</taxon>
        <taxon>Chlamydomonadaceae</taxon>
        <taxon>Chlamydomonas</taxon>
    </lineage>
</organism>
<keyword evidence="3" id="KW-0472">Membrane</keyword>
<feature type="transmembrane region" description="Helical" evidence="3">
    <location>
        <begin position="645"/>
        <end position="667"/>
    </location>
</feature>
<accession>A0A250XCG3</accession>
<keyword evidence="3" id="KW-1133">Transmembrane helix</keyword>
<protein>
    <submittedName>
        <fullName evidence="4">Uncharacterized protein</fullName>
    </submittedName>
</protein>
<evidence type="ECO:0000313" key="5">
    <source>
        <dbReference type="Proteomes" id="UP000232323"/>
    </source>
</evidence>
<evidence type="ECO:0000313" key="4">
    <source>
        <dbReference type="EMBL" id="GAX80764.1"/>
    </source>
</evidence>
<name>A0A250XCG3_9CHLO</name>
<feature type="region of interest" description="Disordered" evidence="2">
    <location>
        <begin position="1764"/>
        <end position="1790"/>
    </location>
</feature>
<feature type="transmembrane region" description="Helical" evidence="3">
    <location>
        <begin position="601"/>
        <end position="625"/>
    </location>
</feature>
<evidence type="ECO:0000256" key="2">
    <source>
        <dbReference type="SAM" id="MobiDB-lite"/>
    </source>
</evidence>
<feature type="compositionally biased region" description="Pro residues" evidence="2">
    <location>
        <begin position="258"/>
        <end position="361"/>
    </location>
</feature>
<dbReference type="PANTHER" id="PTHR13361:SF1">
    <property type="entry name" value="WW DOMAIN-BINDING PROTEIN 11"/>
    <property type="match status" value="1"/>
</dbReference>
<dbReference type="Proteomes" id="UP000232323">
    <property type="component" value="Unassembled WGS sequence"/>
</dbReference>
<feature type="compositionally biased region" description="Low complexity" evidence="2">
    <location>
        <begin position="1011"/>
        <end position="1024"/>
    </location>
</feature>
<dbReference type="GO" id="GO:0005681">
    <property type="term" value="C:spliceosomal complex"/>
    <property type="evidence" value="ECO:0007669"/>
    <property type="project" value="TreeGrafter"/>
</dbReference>
<feature type="transmembrane region" description="Helical" evidence="3">
    <location>
        <begin position="1499"/>
        <end position="1523"/>
    </location>
</feature>
<dbReference type="PANTHER" id="PTHR13361">
    <property type="entry name" value="WW DOMAIN-BINDING PROTEIN 11"/>
    <property type="match status" value="1"/>
</dbReference>